<evidence type="ECO:0000313" key="1">
    <source>
        <dbReference type="EMBL" id="RNA15384.1"/>
    </source>
</evidence>
<dbReference type="AlphaFoldDB" id="A0A3M7QW89"/>
<evidence type="ECO:0000313" key="2">
    <source>
        <dbReference type="Proteomes" id="UP000276133"/>
    </source>
</evidence>
<keyword evidence="2" id="KW-1185">Reference proteome</keyword>
<gene>
    <name evidence="1" type="ORF">BpHYR1_033809</name>
</gene>
<sequence length="176" mass="19760">MVTRCTKYPSFAQKIAKNRLKRLSADVFNFSQKKIAKIKSLELKREDKVNFKIRISQRVLSHFNPRQIPIMFAKTILNSILPLSSISLIFIEPSHSAFAMSDIIDPHALVNVSGRVVSDAPAEFFVIYPVSLVIRQAFGVIDHFSLAIPFSHVPFTIVNDRAVAALENAMSVTFSL</sequence>
<name>A0A3M7QW89_BRAPC</name>
<reference evidence="1 2" key="1">
    <citation type="journal article" date="2018" name="Sci. Rep.">
        <title>Genomic signatures of local adaptation to the degree of environmental predictability in rotifers.</title>
        <authorList>
            <person name="Franch-Gras L."/>
            <person name="Hahn C."/>
            <person name="Garcia-Roger E.M."/>
            <person name="Carmona M.J."/>
            <person name="Serra M."/>
            <person name="Gomez A."/>
        </authorList>
    </citation>
    <scope>NUCLEOTIDE SEQUENCE [LARGE SCALE GENOMIC DNA]</scope>
    <source>
        <strain evidence="1">HYR1</strain>
    </source>
</reference>
<protein>
    <submittedName>
        <fullName evidence="1">Uncharacterized protein</fullName>
    </submittedName>
</protein>
<proteinExistence type="predicted"/>
<comment type="caution">
    <text evidence="1">The sequence shown here is derived from an EMBL/GenBank/DDBJ whole genome shotgun (WGS) entry which is preliminary data.</text>
</comment>
<dbReference type="Proteomes" id="UP000276133">
    <property type="component" value="Unassembled WGS sequence"/>
</dbReference>
<organism evidence="1 2">
    <name type="scientific">Brachionus plicatilis</name>
    <name type="common">Marine rotifer</name>
    <name type="synonym">Brachionus muelleri</name>
    <dbReference type="NCBI Taxonomy" id="10195"/>
    <lineage>
        <taxon>Eukaryota</taxon>
        <taxon>Metazoa</taxon>
        <taxon>Spiralia</taxon>
        <taxon>Gnathifera</taxon>
        <taxon>Rotifera</taxon>
        <taxon>Eurotatoria</taxon>
        <taxon>Monogononta</taxon>
        <taxon>Pseudotrocha</taxon>
        <taxon>Ploima</taxon>
        <taxon>Brachionidae</taxon>
        <taxon>Brachionus</taxon>
    </lineage>
</organism>
<accession>A0A3M7QW89</accession>
<dbReference type="EMBL" id="REGN01004964">
    <property type="protein sequence ID" value="RNA15384.1"/>
    <property type="molecule type" value="Genomic_DNA"/>
</dbReference>